<evidence type="ECO:0000313" key="10">
    <source>
        <dbReference type="EMBL" id="KAJ1150068.1"/>
    </source>
</evidence>
<dbReference type="EC" id="3.5.3.4" evidence="3"/>
<evidence type="ECO:0000256" key="4">
    <source>
        <dbReference type="ARBA" id="ARBA00022631"/>
    </source>
</evidence>
<dbReference type="InterPro" id="IPR015908">
    <property type="entry name" value="Allantoicase_dom"/>
</dbReference>
<dbReference type="PANTHER" id="PTHR12045">
    <property type="entry name" value="ALLANTOICASE"/>
    <property type="match status" value="1"/>
</dbReference>
<dbReference type="FunFam" id="2.60.120.260:FF:000085">
    <property type="entry name" value="probable allantoicase"/>
    <property type="match status" value="1"/>
</dbReference>
<evidence type="ECO:0000256" key="6">
    <source>
        <dbReference type="ARBA" id="ARBA00056910"/>
    </source>
</evidence>
<gene>
    <name evidence="10" type="ORF">NDU88_002866</name>
</gene>
<dbReference type="NCBIfam" id="TIGR02961">
    <property type="entry name" value="allantoicase"/>
    <property type="match status" value="1"/>
</dbReference>
<dbReference type="PANTHER" id="PTHR12045:SF3">
    <property type="entry name" value="INACTIVE ALLANTOICASE-RELATED"/>
    <property type="match status" value="1"/>
</dbReference>
<name>A0AAV7RDB5_PLEWA</name>
<dbReference type="GO" id="GO:0000256">
    <property type="term" value="P:allantoin catabolic process"/>
    <property type="evidence" value="ECO:0007669"/>
    <property type="project" value="InterPro"/>
</dbReference>
<proteinExistence type="inferred from homology"/>
<comment type="function">
    <text evidence="6">Utilization of purines as secondary nitrogen sources, when primary sources are limiting.</text>
</comment>
<evidence type="ECO:0000313" key="11">
    <source>
        <dbReference type="Proteomes" id="UP001066276"/>
    </source>
</evidence>
<reference evidence="10" key="1">
    <citation type="journal article" date="2022" name="bioRxiv">
        <title>Sequencing and chromosome-scale assembly of the giantPleurodeles waltlgenome.</title>
        <authorList>
            <person name="Brown T."/>
            <person name="Elewa A."/>
            <person name="Iarovenko S."/>
            <person name="Subramanian E."/>
            <person name="Araus A.J."/>
            <person name="Petzold A."/>
            <person name="Susuki M."/>
            <person name="Suzuki K.-i.T."/>
            <person name="Hayashi T."/>
            <person name="Toyoda A."/>
            <person name="Oliveira C."/>
            <person name="Osipova E."/>
            <person name="Leigh N.D."/>
            <person name="Simon A."/>
            <person name="Yun M.H."/>
        </authorList>
    </citation>
    <scope>NUCLEOTIDE SEQUENCE</scope>
    <source>
        <strain evidence="10">20211129_DDA</strain>
        <tissue evidence="10">Liver</tissue>
    </source>
</reference>
<keyword evidence="11" id="KW-1185">Reference proteome</keyword>
<dbReference type="Gene3D" id="2.60.120.260">
    <property type="entry name" value="Galactose-binding domain-like"/>
    <property type="match status" value="2"/>
</dbReference>
<evidence type="ECO:0000256" key="5">
    <source>
        <dbReference type="ARBA" id="ARBA00031078"/>
    </source>
</evidence>
<dbReference type="HAMAP" id="MF_00813">
    <property type="entry name" value="Allantoicase"/>
    <property type="match status" value="1"/>
</dbReference>
<evidence type="ECO:0000256" key="1">
    <source>
        <dbReference type="ARBA" id="ARBA00001314"/>
    </source>
</evidence>
<dbReference type="AlphaFoldDB" id="A0AAV7RDB5"/>
<dbReference type="FunFam" id="2.60.120.260:FF:000077">
    <property type="entry name" value="Probable allantoicase"/>
    <property type="match status" value="1"/>
</dbReference>
<dbReference type="InterPro" id="IPR005164">
    <property type="entry name" value="Allantoicase"/>
</dbReference>
<dbReference type="GO" id="GO:0004037">
    <property type="term" value="F:allantoicase activity"/>
    <property type="evidence" value="ECO:0007669"/>
    <property type="project" value="UniProtKB-EC"/>
</dbReference>
<evidence type="ECO:0000256" key="2">
    <source>
        <dbReference type="ARBA" id="ARBA00009242"/>
    </source>
</evidence>
<accession>A0AAV7RDB5</accession>
<organism evidence="10 11">
    <name type="scientific">Pleurodeles waltl</name>
    <name type="common">Iberian ribbed newt</name>
    <dbReference type="NCBI Taxonomy" id="8319"/>
    <lineage>
        <taxon>Eukaryota</taxon>
        <taxon>Metazoa</taxon>
        <taxon>Chordata</taxon>
        <taxon>Craniata</taxon>
        <taxon>Vertebrata</taxon>
        <taxon>Euteleostomi</taxon>
        <taxon>Amphibia</taxon>
        <taxon>Batrachia</taxon>
        <taxon>Caudata</taxon>
        <taxon>Salamandroidea</taxon>
        <taxon>Salamandridae</taxon>
        <taxon>Pleurodelinae</taxon>
        <taxon>Pleurodeles</taxon>
    </lineage>
</organism>
<comment type="similarity">
    <text evidence="2">Belongs to the allantoicase family.</text>
</comment>
<dbReference type="Pfam" id="PF03561">
    <property type="entry name" value="Allantoicase"/>
    <property type="match status" value="2"/>
</dbReference>
<dbReference type="Proteomes" id="UP001066276">
    <property type="component" value="Chromosome 5"/>
</dbReference>
<evidence type="ECO:0000256" key="8">
    <source>
        <dbReference type="ARBA" id="ARBA00071262"/>
    </source>
</evidence>
<sequence length="490" mass="55570">MPLPTRASQDLILNTQREKLKRRHVFKPLPPVKVVIQSLGRVVSSRNMASELKEDQAKTFPDCIQLNDLASETVGGKILFATDDFFAPAENLLKRQAPEFKLNVFTEYGKWMDGWETRRKRIPGHDWCIIQLGVPGVIHGFDVDTRFFTGNYAPRISIQAANLNQGEVPTFSQRNNKMGTAFSEEDLEIVNKLKSDSWNLLLPMVELKAGHLETSHNVFPVSSQQRWTHIRLNIYPDGGIARLRIYGVAQKDWSVIGTNDLVDLVAMVNGGVCLGFSNAHFEHPRNLIGIGRANDMGDGWETARRLDRPSILKTNDKGILQVPGCEWTIFRLGHSGVITFIEIDTNHFKGNFPDSCKIDTCALNQQEEKEEALQKWSKMNEGKWKPLLSITKSKSSCRDIKRISGPINRLSRGLFSAASSITLYMWTVIDLRLCISDADFIYGTWFTGKILYCWCYRVHREWPNFARQDPEFRAPEEGALAAQLYAAIPL</sequence>
<dbReference type="InterPro" id="IPR008979">
    <property type="entry name" value="Galactose-bd-like_sf"/>
</dbReference>
<comment type="pathway">
    <text evidence="7">Nitrogen metabolism; (S)-allantoin degradation; (S)-ureidoglycolate from allantoate (aminidohydrolase route): step 1/1.</text>
</comment>
<feature type="domain" description="Allantoicase" evidence="9">
    <location>
        <begin position="270"/>
        <end position="399"/>
    </location>
</feature>
<evidence type="ECO:0000256" key="3">
    <source>
        <dbReference type="ARBA" id="ARBA00012170"/>
    </source>
</evidence>
<evidence type="ECO:0000259" key="9">
    <source>
        <dbReference type="Pfam" id="PF03561"/>
    </source>
</evidence>
<keyword evidence="4" id="KW-0659">Purine metabolism</keyword>
<evidence type="ECO:0000256" key="7">
    <source>
        <dbReference type="ARBA" id="ARBA00060607"/>
    </source>
</evidence>
<comment type="caution">
    <text evidence="10">The sequence shown here is derived from an EMBL/GenBank/DDBJ whole genome shotgun (WGS) entry which is preliminary data.</text>
</comment>
<dbReference type="GO" id="GO:0006144">
    <property type="term" value="P:purine nucleobase metabolic process"/>
    <property type="evidence" value="ECO:0007669"/>
    <property type="project" value="UniProtKB-KW"/>
</dbReference>
<dbReference type="EMBL" id="JANPWB010000009">
    <property type="protein sequence ID" value="KAJ1150068.1"/>
    <property type="molecule type" value="Genomic_DNA"/>
</dbReference>
<feature type="domain" description="Allantoicase" evidence="9">
    <location>
        <begin position="75"/>
        <end position="249"/>
    </location>
</feature>
<protein>
    <recommendedName>
        <fullName evidence="8">Allantoicase</fullName>
        <ecNumber evidence="3">3.5.3.4</ecNumber>
    </recommendedName>
    <alternativeName>
        <fullName evidence="5">Allantoate amidinohydrolase</fullName>
    </alternativeName>
</protein>
<comment type="catalytic activity">
    <reaction evidence="1">
        <text>allantoate + H2O = (S)-ureidoglycolate + urea</text>
        <dbReference type="Rhea" id="RHEA:11016"/>
        <dbReference type="ChEBI" id="CHEBI:15377"/>
        <dbReference type="ChEBI" id="CHEBI:16199"/>
        <dbReference type="ChEBI" id="CHEBI:17536"/>
        <dbReference type="ChEBI" id="CHEBI:57296"/>
        <dbReference type="EC" id="3.5.3.4"/>
    </reaction>
</comment>
<dbReference type="SUPFAM" id="SSF49785">
    <property type="entry name" value="Galactose-binding domain-like"/>
    <property type="match status" value="2"/>
</dbReference>